<reference evidence="1" key="1">
    <citation type="journal article" date="2014" name="Front. Microbiol.">
        <title>High frequency of phylogenetically diverse reductive dehalogenase-homologous genes in deep subseafloor sedimentary metagenomes.</title>
        <authorList>
            <person name="Kawai M."/>
            <person name="Futagami T."/>
            <person name="Toyoda A."/>
            <person name="Takaki Y."/>
            <person name="Nishi S."/>
            <person name="Hori S."/>
            <person name="Arai W."/>
            <person name="Tsubouchi T."/>
            <person name="Morono Y."/>
            <person name="Uchiyama I."/>
            <person name="Ito T."/>
            <person name="Fujiyama A."/>
            <person name="Inagaki F."/>
            <person name="Takami H."/>
        </authorList>
    </citation>
    <scope>NUCLEOTIDE SEQUENCE</scope>
    <source>
        <strain evidence="1">Expedition CK06-06</strain>
    </source>
</reference>
<sequence>DLLATGKIGNLKVTRLVCGGNLISGFAHSRDLIYVSSMLRHYFTDEKIWETLHLCEEFGINTALLRMDDHVIGILDAYWNKRGGKIQWLAQVKPKGSDAGTDIRKAVDAGAMGCYIQGGVGDRWVKDGRVDLIEKALGAIKDAGVPAGVGGHSLSVPMAVEAAGLEPDFYMKTLHRSDYWSYSKEGKHDNSWCEAPQETITFMKEVKRPWIAFKVLAAGAIHPRVGFRYVFENGADFACVGMFDFQIREDAAIARKILSG</sequence>
<name>X1DIG3_9ZZZZ</name>
<proteinExistence type="predicted"/>
<evidence type="ECO:0000313" key="1">
    <source>
        <dbReference type="EMBL" id="GAH08065.1"/>
    </source>
</evidence>
<gene>
    <name evidence="1" type="ORF">S01H4_53754</name>
</gene>
<feature type="non-terminal residue" evidence="1">
    <location>
        <position position="260"/>
    </location>
</feature>
<feature type="non-terminal residue" evidence="1">
    <location>
        <position position="1"/>
    </location>
</feature>
<evidence type="ECO:0008006" key="2">
    <source>
        <dbReference type="Google" id="ProtNLM"/>
    </source>
</evidence>
<protein>
    <recommendedName>
        <fullName evidence="2">HpcH/HpaI aldolase/citrate lyase domain-containing protein</fullName>
    </recommendedName>
</protein>
<dbReference type="AlphaFoldDB" id="X1DIG3"/>
<accession>X1DIG3</accession>
<comment type="caution">
    <text evidence="1">The sequence shown here is derived from an EMBL/GenBank/DDBJ whole genome shotgun (WGS) entry which is preliminary data.</text>
</comment>
<organism evidence="1">
    <name type="scientific">marine sediment metagenome</name>
    <dbReference type="NCBI Taxonomy" id="412755"/>
    <lineage>
        <taxon>unclassified sequences</taxon>
        <taxon>metagenomes</taxon>
        <taxon>ecological metagenomes</taxon>
    </lineage>
</organism>
<dbReference type="EMBL" id="BART01030860">
    <property type="protein sequence ID" value="GAH08065.1"/>
    <property type="molecule type" value="Genomic_DNA"/>
</dbReference>